<dbReference type="GO" id="GO:0003677">
    <property type="term" value="F:DNA binding"/>
    <property type="evidence" value="ECO:0007669"/>
    <property type="project" value="InterPro"/>
</dbReference>
<evidence type="ECO:0000313" key="6">
    <source>
        <dbReference type="Proteomes" id="UP000275846"/>
    </source>
</evidence>
<keyword evidence="6" id="KW-1185">Reference proteome</keyword>
<gene>
    <name evidence="5" type="ORF">SSLN_LOCUS16313</name>
</gene>
<evidence type="ECO:0000256" key="1">
    <source>
        <dbReference type="ARBA" id="ARBA00004123"/>
    </source>
</evidence>
<sequence length="857" mass="94346">MCIQIYMAVDGVCVGVPSFEEFSGLLDVSHGDHFCCVPVIAVVTVNDVRKHEEQGITSVDDQFMFVYAGPKLSTRMAYNKSEQLKYALERLIKGLRSPTLSAREGFGVALAALIQKDETCSTNELLKLFDKHIYSFKAVDQKEGAALNAAKLLVPQILLDAGRFDKIPTLFPKLRRFDFTEKSVVKRLHSAIKVSNEDIASDILILMAHTPNFNRLWMKTAAPLSKAEAPLSQKMQALKVACRIAPELSPEQLEGVFSRELILFLRKQLSNQVLATHMEACTVVTRLLQSLNSGDHGVVDTNNDCRFTDSTKTTSTAAALFTIFSKRCPLFDGTAAAKAPRILSALLDAGGGAISNEELFSWAQILQKLFLVGSETEMGMKTAAATPVTENPMSVSLPTEKLRLFVLDDLRQVAVCLLSRCSSSDARGPMQTFATELLDFFLMASLSVGPLNPLSVSPECVTAITERVANFAGIQMAKCISLLCRRVSLRAELKAAPNRGSSRHTLEAMSLLLFTMVHLIKTAIRLCGDTSSEVAPLVSRLKTAKRLLRLAEESKPADSSAQWISILHAITVLYLLTLHSSPPSPKETALLTLLDDVSECHKRRLASAGSGEMAMETDEAEAPPPEWSSVLTDAMLTLSVEPWRLLRDTISATFSRLVANSELLVAPLNAEIDSPIFRRCGEKPKNTDAPTDTDKTDTEDAATTPTPLGEHREDGDGNGEDAGEDEDIHFPMALDKIGTEDKEEEENWDEGLTDAQMMQQDEALAAAFRAARAPKLEAKSRKETLSLLKLRSFDFLESLILYSRDASLFLVSLHNHFTPLLASKCFLFMMSIESYRCRHIPRRSLVSFIAQYMTVIS</sequence>
<name>A0A183TIL5_SCHSO</name>
<dbReference type="AlphaFoldDB" id="A0A183TIL5"/>
<evidence type="ECO:0000256" key="3">
    <source>
        <dbReference type="ARBA" id="ARBA00023242"/>
    </source>
</evidence>
<reference evidence="7" key="1">
    <citation type="submission" date="2016-06" db="UniProtKB">
        <authorList>
            <consortium name="WormBaseParasite"/>
        </authorList>
    </citation>
    <scope>IDENTIFICATION</scope>
</reference>
<dbReference type="OrthoDB" id="342531at2759"/>
<evidence type="ECO:0000313" key="7">
    <source>
        <dbReference type="WBParaSite" id="SSLN_0001693401-mRNA-1"/>
    </source>
</evidence>
<proteinExistence type="inferred from homology"/>
<dbReference type="WBParaSite" id="SSLN_0001693401-mRNA-1">
    <property type="protein sequence ID" value="SSLN_0001693401-mRNA-1"/>
    <property type="gene ID" value="SSLN_0001693401"/>
</dbReference>
<dbReference type="EMBL" id="UYSU01040947">
    <property type="protein sequence ID" value="VDM02699.1"/>
    <property type="molecule type" value="Genomic_DNA"/>
</dbReference>
<dbReference type="STRING" id="70667.A0A183TIL5"/>
<dbReference type="InterPro" id="IPR007015">
    <property type="entry name" value="DNA_pol_V/MYBBP1A"/>
</dbReference>
<feature type="compositionally biased region" description="Basic and acidic residues" evidence="4">
    <location>
        <begin position="679"/>
        <end position="698"/>
    </location>
</feature>
<dbReference type="Proteomes" id="UP000275846">
    <property type="component" value="Unassembled WGS sequence"/>
</dbReference>
<feature type="compositionally biased region" description="Acidic residues" evidence="4">
    <location>
        <begin position="716"/>
        <end position="726"/>
    </location>
</feature>
<accession>A0A183TIL5</accession>
<protein>
    <submittedName>
        <fullName evidence="7">NUC173 domain-containing protein</fullName>
    </submittedName>
</protein>
<comment type="similarity">
    <text evidence="2">Belongs to the MYBBP1A family.</text>
</comment>
<dbReference type="PANTHER" id="PTHR13213">
    <property type="entry name" value="MYB-BINDING PROTEIN 1A FAMILY MEMBER"/>
    <property type="match status" value="1"/>
</dbReference>
<dbReference type="SUPFAM" id="SSF48371">
    <property type="entry name" value="ARM repeat"/>
    <property type="match status" value="1"/>
</dbReference>
<dbReference type="GO" id="GO:0005730">
    <property type="term" value="C:nucleolus"/>
    <property type="evidence" value="ECO:0007669"/>
    <property type="project" value="InterPro"/>
</dbReference>
<comment type="subcellular location">
    <subcellularLocation>
        <location evidence="1">Nucleus</location>
    </subcellularLocation>
</comment>
<keyword evidence="3" id="KW-0539">Nucleus</keyword>
<reference evidence="5 6" key="2">
    <citation type="submission" date="2018-11" db="EMBL/GenBank/DDBJ databases">
        <authorList>
            <consortium name="Pathogen Informatics"/>
        </authorList>
    </citation>
    <scope>NUCLEOTIDE SEQUENCE [LARGE SCALE GENOMIC DNA]</scope>
    <source>
        <strain evidence="5 6">NST_G2</strain>
    </source>
</reference>
<evidence type="ECO:0000256" key="2">
    <source>
        <dbReference type="ARBA" id="ARBA00006809"/>
    </source>
</evidence>
<dbReference type="PANTHER" id="PTHR13213:SF2">
    <property type="entry name" value="MYB-BINDING PROTEIN 1A"/>
    <property type="match status" value="1"/>
</dbReference>
<organism evidence="7">
    <name type="scientific">Schistocephalus solidus</name>
    <name type="common">Tapeworm</name>
    <dbReference type="NCBI Taxonomy" id="70667"/>
    <lineage>
        <taxon>Eukaryota</taxon>
        <taxon>Metazoa</taxon>
        <taxon>Spiralia</taxon>
        <taxon>Lophotrochozoa</taxon>
        <taxon>Platyhelminthes</taxon>
        <taxon>Cestoda</taxon>
        <taxon>Eucestoda</taxon>
        <taxon>Diphyllobothriidea</taxon>
        <taxon>Diphyllobothriidae</taxon>
        <taxon>Schistocephalus</taxon>
    </lineage>
</organism>
<feature type="region of interest" description="Disordered" evidence="4">
    <location>
        <begin position="678"/>
        <end position="726"/>
    </location>
</feature>
<dbReference type="Pfam" id="PF04931">
    <property type="entry name" value="DNA_pol_phi"/>
    <property type="match status" value="1"/>
</dbReference>
<evidence type="ECO:0000256" key="4">
    <source>
        <dbReference type="SAM" id="MobiDB-lite"/>
    </source>
</evidence>
<dbReference type="InterPro" id="IPR016024">
    <property type="entry name" value="ARM-type_fold"/>
</dbReference>
<dbReference type="GO" id="GO:0006355">
    <property type="term" value="P:regulation of DNA-templated transcription"/>
    <property type="evidence" value="ECO:0007669"/>
    <property type="project" value="InterPro"/>
</dbReference>
<evidence type="ECO:0000313" key="5">
    <source>
        <dbReference type="EMBL" id="VDM02699.1"/>
    </source>
</evidence>